<sequence length="33" mass="4078">MQNDTVEFRNTSKSHRNYKKTLWSRIFFVCPRS</sequence>
<protein>
    <submittedName>
        <fullName evidence="1">Uncharacterized protein</fullName>
    </submittedName>
</protein>
<reference evidence="1" key="1">
    <citation type="journal article" date="2021" name="Proc. Natl. Acad. Sci. U.S.A.">
        <title>A Catalog of Tens of Thousands of Viruses from Human Metagenomes Reveals Hidden Associations with Chronic Diseases.</title>
        <authorList>
            <person name="Tisza M.J."/>
            <person name="Buck C.B."/>
        </authorList>
    </citation>
    <scope>NUCLEOTIDE SEQUENCE</scope>
    <source>
        <strain evidence="1">CtLqe90</strain>
    </source>
</reference>
<evidence type="ECO:0000313" key="1">
    <source>
        <dbReference type="EMBL" id="DAE13329.1"/>
    </source>
</evidence>
<accession>A0A8S5Q3B4</accession>
<proteinExistence type="predicted"/>
<dbReference type="EMBL" id="BK015564">
    <property type="protein sequence ID" value="DAE13329.1"/>
    <property type="molecule type" value="Genomic_DNA"/>
</dbReference>
<organism evidence="1">
    <name type="scientific">Siphoviridae sp. ctLqe90</name>
    <dbReference type="NCBI Taxonomy" id="2825456"/>
    <lineage>
        <taxon>Viruses</taxon>
        <taxon>Duplodnaviria</taxon>
        <taxon>Heunggongvirae</taxon>
        <taxon>Uroviricota</taxon>
        <taxon>Caudoviricetes</taxon>
    </lineage>
</organism>
<name>A0A8S5Q3B4_9CAUD</name>